<dbReference type="Pfam" id="PF16092">
    <property type="entry name" value="CFAP61_N"/>
    <property type="match status" value="1"/>
</dbReference>
<dbReference type="AlphaFoldDB" id="A0A150H3S3"/>
<accession>A0A150H3S3</accession>
<gene>
    <name evidence="4" type="ORF">GPECTOR_1g633</name>
</gene>
<organism evidence="4 5">
    <name type="scientific">Gonium pectorale</name>
    <name type="common">Green alga</name>
    <dbReference type="NCBI Taxonomy" id="33097"/>
    <lineage>
        <taxon>Eukaryota</taxon>
        <taxon>Viridiplantae</taxon>
        <taxon>Chlorophyta</taxon>
        <taxon>core chlorophytes</taxon>
        <taxon>Chlorophyceae</taxon>
        <taxon>CS clade</taxon>
        <taxon>Chlamydomonadales</taxon>
        <taxon>Volvocaceae</taxon>
        <taxon>Gonium</taxon>
    </lineage>
</organism>
<feature type="domain" description="CFAP61 dimerisation" evidence="3">
    <location>
        <begin position="925"/>
        <end position="1038"/>
    </location>
</feature>
<dbReference type="SUPFAM" id="SSF55729">
    <property type="entry name" value="Acyl-CoA N-acyltransferases (Nat)"/>
    <property type="match status" value="1"/>
</dbReference>
<evidence type="ECO:0000259" key="3">
    <source>
        <dbReference type="Pfam" id="PF23150"/>
    </source>
</evidence>
<dbReference type="Gene3D" id="3.40.630.30">
    <property type="match status" value="1"/>
</dbReference>
<dbReference type="SUPFAM" id="SSF51905">
    <property type="entry name" value="FAD/NAD(P)-binding domain"/>
    <property type="match status" value="1"/>
</dbReference>
<dbReference type="InterPro" id="IPR016181">
    <property type="entry name" value="Acyl_CoA_acyltransferase"/>
</dbReference>
<protein>
    <submittedName>
        <fullName evidence="4">Uncharacterized protein</fullName>
    </submittedName>
</protein>
<feature type="compositionally biased region" description="Gly residues" evidence="1">
    <location>
        <begin position="295"/>
        <end position="307"/>
    </location>
</feature>
<dbReference type="EMBL" id="LSYV01000002">
    <property type="protein sequence ID" value="KXZ56703.1"/>
    <property type="molecule type" value="Genomic_DNA"/>
</dbReference>
<dbReference type="OrthoDB" id="382863at2759"/>
<proteinExistence type="predicted"/>
<dbReference type="Pfam" id="PF23150">
    <property type="entry name" value="CFAP61_dimer"/>
    <property type="match status" value="1"/>
</dbReference>
<dbReference type="PANTHER" id="PTHR21178">
    <property type="entry name" value="CILIA- AND FLAGELLA-ASSOCIATED PROTEIN 61"/>
    <property type="match status" value="1"/>
</dbReference>
<dbReference type="InterPro" id="IPR038884">
    <property type="entry name" value="CFAP61"/>
</dbReference>
<evidence type="ECO:0000259" key="2">
    <source>
        <dbReference type="Pfam" id="PF16092"/>
    </source>
</evidence>
<dbReference type="STRING" id="33097.A0A150H3S3"/>
<dbReference type="Proteomes" id="UP000075714">
    <property type="component" value="Unassembled WGS sequence"/>
</dbReference>
<evidence type="ECO:0000313" key="5">
    <source>
        <dbReference type="Proteomes" id="UP000075714"/>
    </source>
</evidence>
<dbReference type="Gene3D" id="3.50.50.60">
    <property type="entry name" value="FAD/NAD(P)-binding domain"/>
    <property type="match status" value="2"/>
</dbReference>
<dbReference type="InterPro" id="IPR032151">
    <property type="entry name" value="CFAP61_N"/>
</dbReference>
<evidence type="ECO:0000256" key="1">
    <source>
        <dbReference type="SAM" id="MobiDB-lite"/>
    </source>
</evidence>
<name>A0A150H3S3_GONPE</name>
<sequence length="1101" mass="117230">MGQPRGAEEWLQEVAGPRFTLGSSAFVKVCATAHLYEIEAAASLLRSAFLLIPSLQSLFMAASADLSFTEPGLASVFSRVAAHKETGVVLYEAKRNAVVPPLAIRAARVEDHDDMLPILQRCEEAFPALSKLPESSRPQEPFALTRVVAGQDERNRVLVAEAEGQLVGFIVMTSDVDTGSLSETFDLHPYDNFLPPELYEQQYSTARESVRERKMAVLRAEAERRKAEEQEANGGDMAVQTEAADGEAEGSPQGDGEAPPPSGSQDGGERSAVPSASGEAPVDAGTAEAGEGEQEGAGGEDGRGGPGPEATSKEDEELAAAAEPSDEEIRAEMLVLFAGQPLEAEPTLFAVTMLCMDPAYEAQAAEFLGPAFTAFADKLYCVVTLPHDSREPAFMDCLTRVTPLPGSLFPEVLFMAHRSSLFPDFCVRLGAEADLPLVAALVAGMPNAADIAASFSGAASAGTAVVALCQGELVGLCTVNPEVDLDLLQANFALSNHVDLGYHPRELHGEIDMYTMNPIFVHRHRVFLASAMRLLGKSALYYALPPGQQPPDMQEVLEQVAPRHRTSQDKQLQAEFALYAFTRQAAFKRRRAVNSQIVIVGASECGLAVLERLLLNPDLQFNYLTLLAPGGIKVGGMVCQYTAGVIARLGLEARVLLLDAEMAGLDRNARVIDLSDGSQLSYNQLVIAAGLQDQSRYRIAEADPETAGLLVTELELAADFTMHDSMVMNSIMVYGNALGAYHALSVLEAKAASEKTRFIVPPGKQLPVVGLLHELAAEAGVALPQPEPRVLESLVVTQPGSSEIHATAELVEPNNPSVREQLNVDLVVGCETPSVSRALFNCLNDASLVFDGRLVVDGAFRTNDPHIYAGGTLAKLSRLYGGAHLEHFNSRDVGSRLADSLVAYFSAGLDQAEAPPSDAALPPVPTLYRARAMGCSLPGGNSFIFAGCSAALANASTQPPEGGVELSTKTDRGLMRVVLDATGHVHSVMYLGRVAISAQRLGALVGLHNNYLNQLAKRFAAGEVPDLLTFLTEPWADLLYIESFLSLRETLLEMALTAVAGSGGDESGGLGEAVTGTQDALLEYVRLHAAELPGYHVPSAV</sequence>
<dbReference type="InterPro" id="IPR036188">
    <property type="entry name" value="FAD/NAD-bd_sf"/>
</dbReference>
<dbReference type="InterPro" id="IPR056299">
    <property type="entry name" value="CFAP61_dimer"/>
</dbReference>
<feature type="domain" description="Cilia- and flagella-associated protein 61 N-terminal" evidence="2">
    <location>
        <begin position="17"/>
        <end position="193"/>
    </location>
</feature>
<keyword evidence="5" id="KW-1185">Reference proteome</keyword>
<feature type="region of interest" description="Disordered" evidence="1">
    <location>
        <begin position="243"/>
        <end position="326"/>
    </location>
</feature>
<comment type="caution">
    <text evidence="4">The sequence shown here is derived from an EMBL/GenBank/DDBJ whole genome shotgun (WGS) entry which is preliminary data.</text>
</comment>
<evidence type="ECO:0000313" key="4">
    <source>
        <dbReference type="EMBL" id="KXZ56703.1"/>
    </source>
</evidence>
<reference evidence="5" key="1">
    <citation type="journal article" date="2016" name="Nat. Commun.">
        <title>The Gonium pectorale genome demonstrates co-option of cell cycle regulation during the evolution of multicellularity.</title>
        <authorList>
            <person name="Hanschen E.R."/>
            <person name="Marriage T.N."/>
            <person name="Ferris P.J."/>
            <person name="Hamaji T."/>
            <person name="Toyoda A."/>
            <person name="Fujiyama A."/>
            <person name="Neme R."/>
            <person name="Noguchi H."/>
            <person name="Minakuchi Y."/>
            <person name="Suzuki M."/>
            <person name="Kawai-Toyooka H."/>
            <person name="Smith D.R."/>
            <person name="Sparks H."/>
            <person name="Anderson J."/>
            <person name="Bakaric R."/>
            <person name="Luria V."/>
            <person name="Karger A."/>
            <person name="Kirschner M.W."/>
            <person name="Durand P.M."/>
            <person name="Michod R.E."/>
            <person name="Nozaki H."/>
            <person name="Olson B.J."/>
        </authorList>
    </citation>
    <scope>NUCLEOTIDE SEQUENCE [LARGE SCALE GENOMIC DNA]</scope>
    <source>
        <strain evidence="5">NIES-2863</strain>
    </source>
</reference>
<dbReference type="PANTHER" id="PTHR21178:SF8">
    <property type="entry name" value="CILIA- AND FLAGELLA-ASSOCIATED PROTEIN 61"/>
    <property type="match status" value="1"/>
</dbReference>